<dbReference type="GO" id="GO:0003677">
    <property type="term" value="F:DNA binding"/>
    <property type="evidence" value="ECO:0007669"/>
    <property type="project" value="UniProtKB-KW"/>
</dbReference>
<accession>A0A1G7ANP9</accession>
<evidence type="ECO:0000256" key="8">
    <source>
        <dbReference type="ARBA" id="ARBA00022840"/>
    </source>
</evidence>
<dbReference type="EMBL" id="BSOK01000032">
    <property type="protein sequence ID" value="GLR29415.1"/>
    <property type="molecule type" value="Genomic_DNA"/>
</dbReference>
<evidence type="ECO:0000313" key="14">
    <source>
        <dbReference type="Proteomes" id="UP000198501"/>
    </source>
</evidence>
<dbReference type="EC" id="3.1.21.3" evidence="10"/>
<evidence type="ECO:0000313" key="13">
    <source>
        <dbReference type="EMBL" id="SDE16412.1"/>
    </source>
</evidence>
<evidence type="ECO:0000256" key="3">
    <source>
        <dbReference type="ARBA" id="ARBA00022722"/>
    </source>
</evidence>
<dbReference type="Gene3D" id="3.40.50.300">
    <property type="entry name" value="P-loop containing nucleotide triphosphate hydrolases"/>
    <property type="match status" value="2"/>
</dbReference>
<evidence type="ECO:0000256" key="6">
    <source>
        <dbReference type="ARBA" id="ARBA00022759"/>
    </source>
</evidence>
<comment type="subunit">
    <text evidence="10">The type I restriction/modification system is composed of three polypeptides R, M and S.</text>
</comment>
<dbReference type="InterPro" id="IPR040980">
    <property type="entry name" value="SWI2_SNF2"/>
</dbReference>
<evidence type="ECO:0000256" key="1">
    <source>
        <dbReference type="ARBA" id="ARBA00000851"/>
    </source>
</evidence>
<evidence type="ECO:0000256" key="2">
    <source>
        <dbReference type="ARBA" id="ARBA00008598"/>
    </source>
</evidence>
<comment type="catalytic activity">
    <reaction evidence="1 10">
        <text>Endonucleolytic cleavage of DNA to give random double-stranded fragments with terminal 5'-phosphates, ATP is simultaneously hydrolyzed.</text>
        <dbReference type="EC" id="3.1.21.3"/>
    </reaction>
</comment>
<dbReference type="AlphaFoldDB" id="A0A1G7ANP9"/>
<dbReference type="InterPro" id="IPR027417">
    <property type="entry name" value="P-loop_NTPase"/>
</dbReference>
<dbReference type="InterPro" id="IPR051268">
    <property type="entry name" value="Type-I_R_enzyme_R_subunit"/>
</dbReference>
<keyword evidence="8 10" id="KW-0067">ATP-binding</keyword>
<dbReference type="InterPro" id="IPR055180">
    <property type="entry name" value="HsdR_RecA-like_helicase_dom_2"/>
</dbReference>
<dbReference type="CDD" id="cd22332">
    <property type="entry name" value="HsdR_N"/>
    <property type="match status" value="1"/>
</dbReference>
<comment type="function">
    <text evidence="10">Subunit R is required for both nuclease and ATPase activities, but not for modification.</text>
</comment>
<keyword evidence="15" id="KW-1185">Reference proteome</keyword>
<dbReference type="InterPro" id="IPR007409">
    <property type="entry name" value="Restrct_endonuc_type1_HsdR_N"/>
</dbReference>
<keyword evidence="4 10" id="KW-0547">Nucleotide-binding</keyword>
<keyword evidence="7 10" id="KW-0378">Hydrolase</keyword>
<reference evidence="13 14" key="2">
    <citation type="submission" date="2016-10" db="EMBL/GenBank/DDBJ databases">
        <authorList>
            <person name="de Groot N.N."/>
        </authorList>
    </citation>
    <scope>NUCLEOTIDE SEQUENCE [LARGE SCALE GENOMIC DNA]</scope>
    <source>
        <strain evidence="13 14">DSM 23406</strain>
    </source>
</reference>
<evidence type="ECO:0000259" key="11">
    <source>
        <dbReference type="PROSITE" id="PS51192"/>
    </source>
</evidence>
<dbReference type="Proteomes" id="UP001156645">
    <property type="component" value="Unassembled WGS sequence"/>
</dbReference>
<dbReference type="Gene3D" id="3.90.1570.50">
    <property type="match status" value="1"/>
</dbReference>
<keyword evidence="12" id="KW-0347">Helicase</keyword>
<reference evidence="12" key="1">
    <citation type="journal article" date="2014" name="Int. J. Syst. Evol. Microbiol.">
        <title>Complete genome of a new Firmicutes species belonging to the dominant human colonic microbiota ('Ruminococcus bicirculans') reveals two chromosomes and a selective capacity to utilize plant glucans.</title>
        <authorList>
            <consortium name="NISC Comparative Sequencing Program"/>
            <person name="Wegmann U."/>
            <person name="Louis P."/>
            <person name="Goesmann A."/>
            <person name="Henrissat B."/>
            <person name="Duncan S.H."/>
            <person name="Flint H.J."/>
        </authorList>
    </citation>
    <scope>NUCLEOTIDE SEQUENCE</scope>
    <source>
        <strain evidence="12">NBRC 103191</strain>
    </source>
</reference>
<keyword evidence="6" id="KW-0255">Endonuclease</keyword>
<dbReference type="Pfam" id="PF22679">
    <property type="entry name" value="T1R_D3-like"/>
    <property type="match status" value="1"/>
</dbReference>
<feature type="domain" description="Helicase ATP-binding" evidence="11">
    <location>
        <begin position="299"/>
        <end position="459"/>
    </location>
</feature>
<dbReference type="InterPro" id="IPR014001">
    <property type="entry name" value="Helicase_ATP-bd"/>
</dbReference>
<organism evidence="13 14">
    <name type="scientific">Psychrobacter pacificensis</name>
    <dbReference type="NCBI Taxonomy" id="112002"/>
    <lineage>
        <taxon>Bacteria</taxon>
        <taxon>Pseudomonadati</taxon>
        <taxon>Pseudomonadota</taxon>
        <taxon>Gammaproteobacteria</taxon>
        <taxon>Moraxellales</taxon>
        <taxon>Moraxellaceae</taxon>
        <taxon>Psychrobacter</taxon>
    </lineage>
</organism>
<dbReference type="GO" id="GO:0009307">
    <property type="term" value="P:DNA restriction-modification system"/>
    <property type="evidence" value="ECO:0007669"/>
    <property type="project" value="UniProtKB-KW"/>
</dbReference>
<reference evidence="12" key="4">
    <citation type="submission" date="2023-01" db="EMBL/GenBank/DDBJ databases">
        <title>Draft genome sequence of Psychrobacter pacificensis strain NBRC 103191.</title>
        <authorList>
            <person name="Sun Q."/>
            <person name="Mori K."/>
        </authorList>
    </citation>
    <scope>NUCLEOTIDE SEQUENCE</scope>
    <source>
        <strain evidence="12">NBRC 103191</strain>
    </source>
</reference>
<sequence length="992" mass="112587">MSFTELNSVEHYIINQMSGVNLNSSQDSNQVYEPRSQYNTQWQFQSAEQLGRSVNEVLVEPQLKAALLRLNPEIQANPALADEVIHALRAILISVNQVGLVKANEEFFQWLTGEKTMPFGENNHHVSIRLIDFENLENNHYVITNQFRIHYRETKIPDIVMMINGIPVVVGEAKTPIRPSISWLDGAHEIHNVYENAVPQLFVPNILSFATEGKEFFYGSVRCPLEFWAPWRLSNDDDAIARSFGLGGVGKELKDLLNPARLLDIMRNFSLFSSNKKKQRMKIIPRFQQYEGANKIVERVIEGKIKKGLIWHFQGSGKSLLMVFAAQKLRREAKLKSPTVIVLVDRTDLDTQISGIFNAADIANVESTESIKELQQMLERDTRKIIVSTIHKFRDAKPNMNTRDNIIVLVDEAHRTQEGDLGRQMRAALPNAFLFGLTGTPVNKADKNTFWAFGAEEDQGGYMSRYTFHDSIRDEATLPLHFEPRLVDVHIDKESLDKAFADFKESQALSDEDADALNKKSAKMAAFLKSPERITRIAKDIAIHFMEKVEPHGFKAMIVTPDRHACVLYKEALDEHFPEAASKVVISTTANDDYEFKKKWGIDKSQQEKIVDEFNDASSELKFIIVTAKLLTGFDAPICQTMYLDKSMKDHTLLQAICRTNRLYPGKTFGCIVDYFGVFDDAAKALEFDELGAQQIITDLSELREQLPGAINNALSHFEGVDRTLEGFEGLEAAQNAIANNEKKDAFALDFKFLFKLWESLSPDSVLDEYNQDYKWLAQVYESVKPASDSTGKLLWLTLGAQTTKLIHDNVHVGSVHVLDEFVMDADIIEDIFNNPSPKKVKQLEKALIGRFKEAGDLPTFKSLSERLEALRDKAEKGLVASIDFVKELCKIAKETVQAEKELEIDVQEKSPTAALSELFLELKTDQTPAVVERIVTDIDAIVRIVRFPGWQTTSAGEREVQKSLRKALLKYKLHKDQELFDRAYAYIKEYY</sequence>
<evidence type="ECO:0000256" key="10">
    <source>
        <dbReference type="RuleBase" id="RU364115"/>
    </source>
</evidence>
<dbReference type="Pfam" id="PF04313">
    <property type="entry name" value="HSDR_N"/>
    <property type="match status" value="1"/>
</dbReference>
<keyword evidence="9 10" id="KW-0238">DNA-binding</keyword>
<dbReference type="PANTHER" id="PTHR30195:SF15">
    <property type="entry name" value="TYPE I RESTRICTION ENZYME HINDI ENDONUCLEASE SUBUNIT"/>
    <property type="match status" value="1"/>
</dbReference>
<comment type="similarity">
    <text evidence="2 10">Belongs to the HsdR family.</text>
</comment>
<dbReference type="RefSeq" id="WP_093071349.1">
    <property type="nucleotide sequence ID" value="NZ_BSOK01000032.1"/>
</dbReference>
<evidence type="ECO:0000256" key="9">
    <source>
        <dbReference type="ARBA" id="ARBA00023125"/>
    </source>
</evidence>
<evidence type="ECO:0000256" key="7">
    <source>
        <dbReference type="ARBA" id="ARBA00022801"/>
    </source>
</evidence>
<keyword evidence="5 10" id="KW-0680">Restriction system</keyword>
<dbReference type="CDD" id="cd18030">
    <property type="entry name" value="DEXHc_RE_I_HsdR"/>
    <property type="match status" value="1"/>
</dbReference>
<dbReference type="SMART" id="SM00487">
    <property type="entry name" value="DEXDc"/>
    <property type="match status" value="1"/>
</dbReference>
<reference evidence="15" key="3">
    <citation type="journal article" date="2019" name="Int. J. Syst. Evol. Microbiol.">
        <title>The Global Catalogue of Microorganisms (GCM) 10K type strain sequencing project: providing services to taxonomists for standard genome sequencing and annotation.</title>
        <authorList>
            <consortium name="The Broad Institute Genomics Platform"/>
            <consortium name="The Broad Institute Genome Sequencing Center for Infectious Disease"/>
            <person name="Wu L."/>
            <person name="Ma J."/>
        </authorList>
    </citation>
    <scope>NUCLEOTIDE SEQUENCE [LARGE SCALE GENOMIC DNA]</scope>
    <source>
        <strain evidence="15">NBRC 103191</strain>
    </source>
</reference>
<evidence type="ECO:0000256" key="4">
    <source>
        <dbReference type="ARBA" id="ARBA00022741"/>
    </source>
</evidence>
<dbReference type="PROSITE" id="PS51192">
    <property type="entry name" value="HELICASE_ATP_BIND_1"/>
    <property type="match status" value="1"/>
</dbReference>
<dbReference type="InterPro" id="IPR004473">
    <property type="entry name" value="Restrct_endonuc_typeI_HsdR"/>
</dbReference>
<dbReference type="GO" id="GO:0009035">
    <property type="term" value="F:type I site-specific deoxyribonuclease activity"/>
    <property type="evidence" value="ECO:0007669"/>
    <property type="project" value="UniProtKB-EC"/>
</dbReference>
<keyword evidence="3" id="KW-0540">Nuclease</keyword>
<name>A0A1G7ANP9_9GAMM</name>
<proteinExistence type="inferred from homology"/>
<evidence type="ECO:0000256" key="5">
    <source>
        <dbReference type="ARBA" id="ARBA00022747"/>
    </source>
</evidence>
<dbReference type="Pfam" id="PF18766">
    <property type="entry name" value="SWI2_SNF2"/>
    <property type="match status" value="1"/>
</dbReference>
<evidence type="ECO:0000313" key="12">
    <source>
        <dbReference type="EMBL" id="GLR29415.1"/>
    </source>
</evidence>
<dbReference type="SUPFAM" id="SSF52540">
    <property type="entry name" value="P-loop containing nucleoside triphosphate hydrolases"/>
    <property type="match status" value="2"/>
</dbReference>
<protein>
    <recommendedName>
        <fullName evidence="10">Type I restriction enzyme endonuclease subunit</fullName>
        <shortName evidence="10">R protein</shortName>
        <ecNumber evidence="10">3.1.21.3</ecNumber>
    </recommendedName>
</protein>
<dbReference type="CDD" id="cd18800">
    <property type="entry name" value="SF2_C_EcoR124I-like"/>
    <property type="match status" value="1"/>
</dbReference>
<dbReference type="PANTHER" id="PTHR30195">
    <property type="entry name" value="TYPE I SITE-SPECIFIC DEOXYRIBONUCLEASE PROTEIN SUBUNIT M AND R"/>
    <property type="match status" value="1"/>
</dbReference>
<dbReference type="GO" id="GO:0005524">
    <property type="term" value="F:ATP binding"/>
    <property type="evidence" value="ECO:0007669"/>
    <property type="project" value="UniProtKB-KW"/>
</dbReference>
<dbReference type="NCBIfam" id="TIGR00348">
    <property type="entry name" value="hsdR"/>
    <property type="match status" value="1"/>
</dbReference>
<dbReference type="Proteomes" id="UP000198501">
    <property type="component" value="Unassembled WGS sequence"/>
</dbReference>
<gene>
    <name evidence="12" type="ORF">GCM10007915_16530</name>
    <name evidence="13" type="ORF">SAMN05660405_02548</name>
</gene>
<dbReference type="EMBL" id="FNAL01000033">
    <property type="protein sequence ID" value="SDE16412.1"/>
    <property type="molecule type" value="Genomic_DNA"/>
</dbReference>
<evidence type="ECO:0000313" key="15">
    <source>
        <dbReference type="Proteomes" id="UP001156645"/>
    </source>
</evidence>
<dbReference type="GO" id="GO:0004386">
    <property type="term" value="F:helicase activity"/>
    <property type="evidence" value="ECO:0007669"/>
    <property type="project" value="UniProtKB-KW"/>
</dbReference>